<dbReference type="Pfam" id="PF00356">
    <property type="entry name" value="LacI"/>
    <property type="match status" value="1"/>
</dbReference>
<dbReference type="RefSeq" id="WP_116883066.1">
    <property type="nucleotide sequence ID" value="NZ_CABMMC010000083.1"/>
</dbReference>
<accession>A0A2U1B7Z3</accession>
<dbReference type="SMART" id="SM00354">
    <property type="entry name" value="HTH_LACI"/>
    <property type="match status" value="1"/>
</dbReference>
<protein>
    <submittedName>
        <fullName evidence="6">DNA-binding LacI/PurR family transcriptional regulator</fullName>
    </submittedName>
</protein>
<proteinExistence type="predicted"/>
<comment type="caution">
    <text evidence="6">The sequence shown here is derived from an EMBL/GenBank/DDBJ whole genome shotgun (WGS) entry which is preliminary data.</text>
</comment>
<evidence type="ECO:0000256" key="3">
    <source>
        <dbReference type="ARBA" id="ARBA00023125"/>
    </source>
</evidence>
<dbReference type="PANTHER" id="PTHR30146:SF148">
    <property type="entry name" value="HTH-TYPE TRANSCRIPTIONAL REPRESSOR PURR-RELATED"/>
    <property type="match status" value="1"/>
</dbReference>
<keyword evidence="1" id="KW-0678">Repressor</keyword>
<dbReference type="PROSITE" id="PS50932">
    <property type="entry name" value="HTH_LACI_2"/>
    <property type="match status" value="1"/>
</dbReference>
<dbReference type="SUPFAM" id="SSF53822">
    <property type="entry name" value="Periplasmic binding protein-like I"/>
    <property type="match status" value="1"/>
</dbReference>
<dbReference type="SUPFAM" id="SSF47413">
    <property type="entry name" value="lambda repressor-like DNA-binding domains"/>
    <property type="match status" value="1"/>
</dbReference>
<dbReference type="Gene3D" id="1.10.260.40">
    <property type="entry name" value="lambda repressor-like DNA-binding domains"/>
    <property type="match status" value="1"/>
</dbReference>
<dbReference type="InterPro" id="IPR010982">
    <property type="entry name" value="Lambda_DNA-bd_dom_sf"/>
</dbReference>
<keyword evidence="4" id="KW-0804">Transcription</keyword>
<dbReference type="InterPro" id="IPR028082">
    <property type="entry name" value="Peripla_BP_I"/>
</dbReference>
<evidence type="ECO:0000313" key="6">
    <source>
        <dbReference type="EMBL" id="PVY44741.1"/>
    </source>
</evidence>
<dbReference type="Gene3D" id="3.40.50.2300">
    <property type="match status" value="2"/>
</dbReference>
<evidence type="ECO:0000256" key="4">
    <source>
        <dbReference type="ARBA" id="ARBA00023163"/>
    </source>
</evidence>
<dbReference type="CDD" id="cd01392">
    <property type="entry name" value="HTH_LacI"/>
    <property type="match status" value="1"/>
</dbReference>
<organism evidence="6 7">
    <name type="scientific">Victivallis vadensis</name>
    <dbReference type="NCBI Taxonomy" id="172901"/>
    <lineage>
        <taxon>Bacteria</taxon>
        <taxon>Pseudomonadati</taxon>
        <taxon>Lentisphaerota</taxon>
        <taxon>Lentisphaeria</taxon>
        <taxon>Victivallales</taxon>
        <taxon>Victivallaceae</taxon>
        <taxon>Victivallis</taxon>
    </lineage>
</organism>
<dbReference type="Proteomes" id="UP000245959">
    <property type="component" value="Unassembled WGS sequence"/>
</dbReference>
<evidence type="ECO:0000256" key="2">
    <source>
        <dbReference type="ARBA" id="ARBA00023015"/>
    </source>
</evidence>
<evidence type="ECO:0000259" key="5">
    <source>
        <dbReference type="PROSITE" id="PS50932"/>
    </source>
</evidence>
<reference evidence="6 7" key="1">
    <citation type="submission" date="2018-04" db="EMBL/GenBank/DDBJ databases">
        <title>Genomic Encyclopedia of Type Strains, Phase IV (KMG-IV): sequencing the most valuable type-strain genomes for metagenomic binning, comparative biology and taxonomic classification.</title>
        <authorList>
            <person name="Goeker M."/>
        </authorList>
    </citation>
    <scope>NUCLEOTIDE SEQUENCE [LARGE SCALE GENOMIC DNA]</scope>
    <source>
        <strain evidence="6 7">DSM 14823</strain>
    </source>
</reference>
<name>A0A2U1B7Z3_9BACT</name>
<dbReference type="PROSITE" id="PS00356">
    <property type="entry name" value="HTH_LACI_1"/>
    <property type="match status" value="1"/>
</dbReference>
<keyword evidence="3 6" id="KW-0238">DNA-binding</keyword>
<dbReference type="EMBL" id="QEKH01000005">
    <property type="protein sequence ID" value="PVY44741.1"/>
    <property type="molecule type" value="Genomic_DNA"/>
</dbReference>
<feature type="domain" description="HTH lacI-type" evidence="5">
    <location>
        <begin position="8"/>
        <end position="55"/>
    </location>
</feature>
<dbReference type="GO" id="GO:0000976">
    <property type="term" value="F:transcription cis-regulatory region binding"/>
    <property type="evidence" value="ECO:0007669"/>
    <property type="project" value="TreeGrafter"/>
</dbReference>
<gene>
    <name evidence="6" type="ORF">C8D82_10570</name>
</gene>
<dbReference type="InterPro" id="IPR000843">
    <property type="entry name" value="HTH_LacI"/>
</dbReference>
<keyword evidence="7" id="KW-1185">Reference proteome</keyword>
<dbReference type="OrthoDB" id="9796186at2"/>
<keyword evidence="2" id="KW-0805">Transcription regulation</keyword>
<dbReference type="GO" id="GO:0003700">
    <property type="term" value="F:DNA-binding transcription factor activity"/>
    <property type="evidence" value="ECO:0007669"/>
    <property type="project" value="TreeGrafter"/>
</dbReference>
<evidence type="ECO:0000313" key="7">
    <source>
        <dbReference type="Proteomes" id="UP000245959"/>
    </source>
</evidence>
<evidence type="ECO:0000256" key="1">
    <source>
        <dbReference type="ARBA" id="ARBA00022491"/>
    </source>
</evidence>
<dbReference type="GeneID" id="78294389"/>
<sequence>MAYQRKTRNLHDLAEKAGVTAATASMALRNSPRLSEAVKERIRRIAEKDGFTPRSYNRKQENAPGKRFSHLGPVLFLDNSVDETDPIGAALLAALGPMMNEYGVDFQVVNQRELAAQPETLEKFDALFFYNDPPVLELIPERIPAVQVFGWEKQRRNCDRITANDGQIVALAVEFLRKAGVERSAIFWRDDIVRIPDHPRITRFLAEMNALGIETTEFRFGKYDTDFTGRLKQYIEAGSERIGFFGFNARCGVKLCCGLDSLGLLQKYSPTNVIVCDNSVLLRDFWPNPALIDLDLPLMAKRALEMLFWRMEQPGIPEAFVLQAPRPLQ</sequence>
<dbReference type="AlphaFoldDB" id="A0A2U1B7Z3"/>
<dbReference type="PANTHER" id="PTHR30146">
    <property type="entry name" value="LACI-RELATED TRANSCRIPTIONAL REPRESSOR"/>
    <property type="match status" value="1"/>
</dbReference>